<evidence type="ECO:0000313" key="2">
    <source>
        <dbReference type="Proteomes" id="UP000323324"/>
    </source>
</evidence>
<comment type="caution">
    <text evidence="1">The sequence shown here is derived from an EMBL/GenBank/DDBJ whole genome shotgun (WGS) entry which is preliminary data.</text>
</comment>
<organism evidence="1 2">
    <name type="scientific">Bizionia saleffrena</name>
    <dbReference type="NCBI Taxonomy" id="291189"/>
    <lineage>
        <taxon>Bacteria</taxon>
        <taxon>Pseudomonadati</taxon>
        <taxon>Bacteroidota</taxon>
        <taxon>Flavobacteriia</taxon>
        <taxon>Flavobacteriales</taxon>
        <taxon>Flavobacteriaceae</taxon>
        <taxon>Bizionia</taxon>
    </lineage>
</organism>
<keyword evidence="2" id="KW-1185">Reference proteome</keyword>
<proteinExistence type="predicted"/>
<evidence type="ECO:0000313" key="1">
    <source>
        <dbReference type="EMBL" id="TYB69029.1"/>
    </source>
</evidence>
<dbReference type="RefSeq" id="WP_148371035.1">
    <property type="nucleotide sequence ID" value="NZ_VSKM01000033.1"/>
</dbReference>
<dbReference type="PROSITE" id="PS51257">
    <property type="entry name" value="PROKAR_LIPOPROTEIN"/>
    <property type="match status" value="1"/>
</dbReference>
<dbReference type="AlphaFoldDB" id="A0A8H2LA73"/>
<dbReference type="EMBL" id="VSKM01000033">
    <property type="protein sequence ID" value="TYB69029.1"/>
    <property type="molecule type" value="Genomic_DNA"/>
</dbReference>
<reference evidence="1 2" key="1">
    <citation type="submission" date="2019-08" db="EMBL/GenBank/DDBJ databases">
        <title>Genomes of Antarctic Bizionia species.</title>
        <authorList>
            <person name="Bowman J.P."/>
        </authorList>
    </citation>
    <scope>NUCLEOTIDE SEQUENCE [LARGE SCALE GENOMIC DNA]</scope>
    <source>
        <strain evidence="1 2">HFD</strain>
    </source>
</reference>
<gene>
    <name evidence="1" type="ORF">ES676_14490</name>
</gene>
<sequence>MRATFFIPILIFLLTSCGQNNSEKKHRKNEKPEQNFLTYRLVDNEFIEYDLDTLSNFNQIIKIQNKIDCNKNYALFKLKTDTKIYNIQPLQFCEDIFDYKLREIVYISTDSITVNYELQYPIDSLKTILNNHLKNPNDDRNYPSSEEQRLISINVDSTKNIIEAKNLLLKIITNINELNIKTNFSFMFEDNGIIRIVEE</sequence>
<dbReference type="Proteomes" id="UP000323324">
    <property type="component" value="Unassembled WGS sequence"/>
</dbReference>
<protein>
    <submittedName>
        <fullName evidence="1">Uncharacterized protein</fullName>
    </submittedName>
</protein>
<name>A0A8H2LA73_9FLAO</name>
<accession>A0A8H2LA73</accession>